<dbReference type="PANTHER" id="PTHR21068:SF50">
    <property type="entry name" value="PROTEIN EARLY-RESPONSIVE TO DEHYDRATION 7, CHLOROPLASTIC-LIKE ISOFORM X1"/>
    <property type="match status" value="1"/>
</dbReference>
<dbReference type="PANTHER" id="PTHR21068">
    <property type="entry name" value="SPARTIN"/>
    <property type="match status" value="1"/>
</dbReference>
<dbReference type="EMBL" id="JABTTQ020001024">
    <property type="protein sequence ID" value="KAK6136617.1"/>
    <property type="molecule type" value="Genomic_DNA"/>
</dbReference>
<feature type="domain" description="Senescence" evidence="2">
    <location>
        <begin position="189"/>
        <end position="375"/>
    </location>
</feature>
<organism evidence="3 4">
    <name type="scientific">Rehmannia glutinosa</name>
    <name type="common">Chinese foxglove</name>
    <dbReference type="NCBI Taxonomy" id="99300"/>
    <lineage>
        <taxon>Eukaryota</taxon>
        <taxon>Viridiplantae</taxon>
        <taxon>Streptophyta</taxon>
        <taxon>Embryophyta</taxon>
        <taxon>Tracheophyta</taxon>
        <taxon>Spermatophyta</taxon>
        <taxon>Magnoliopsida</taxon>
        <taxon>eudicotyledons</taxon>
        <taxon>Gunneridae</taxon>
        <taxon>Pentapetalae</taxon>
        <taxon>asterids</taxon>
        <taxon>lamiids</taxon>
        <taxon>Lamiales</taxon>
        <taxon>Orobanchaceae</taxon>
        <taxon>Rehmannieae</taxon>
        <taxon>Rehmannia</taxon>
    </lineage>
</organism>
<dbReference type="Pfam" id="PF06911">
    <property type="entry name" value="Senescence"/>
    <property type="match status" value="1"/>
</dbReference>
<evidence type="ECO:0000256" key="1">
    <source>
        <dbReference type="SAM" id="MobiDB-lite"/>
    </source>
</evidence>
<comment type="caution">
    <text evidence="3">The sequence shown here is derived from an EMBL/GenBank/DDBJ whole genome shotgun (WGS) entry which is preliminary data.</text>
</comment>
<dbReference type="InterPro" id="IPR009686">
    <property type="entry name" value="Senescence/spartin_C"/>
</dbReference>
<sequence length="387" mass="41693">MEELAENLFPETEEEKNPNSAMNRGQIASFESSEEVIIRIPGAIVHLIDKQQSIELANGDFSVVQLKQGDNVVAALARVGDEIQWPLAKDESAVPVESGEIISDSILNYGLTIAAKGQERLIRELDLVLEKFSDFRVEKASAMVGQNWSKGVSPDEMEKKKDEVEKKAAAYWTTLAPNVEDYSGSVARMIAAGSGQVVRGILWCGDVTVDRLKWGNEFLKKRMGKGSNSDVSPEALRRVQRVKHLTKMSEKVATGILSGVVKVSGFFTSSVANSKVGQKFFSLLPGEIVLASLDGFNRVCDAVEVAGKNVMSTTSVVTTGLVSQRYGEQAAQVTHDGLGAAGHAIGTAWAVFKIRKALNPKGVLKPTTLAKAAAKANSAKLKAKSFK</sequence>
<evidence type="ECO:0000313" key="3">
    <source>
        <dbReference type="EMBL" id="KAK6136617.1"/>
    </source>
</evidence>
<gene>
    <name evidence="3" type="ORF">DH2020_029650</name>
</gene>
<protein>
    <recommendedName>
        <fullName evidence="2">Senescence domain-containing protein</fullName>
    </recommendedName>
</protein>
<proteinExistence type="predicted"/>
<name>A0ABR0VRL1_REHGL</name>
<evidence type="ECO:0000313" key="4">
    <source>
        <dbReference type="Proteomes" id="UP001318860"/>
    </source>
</evidence>
<feature type="region of interest" description="Disordered" evidence="1">
    <location>
        <begin position="1"/>
        <end position="24"/>
    </location>
</feature>
<accession>A0ABR0VRL1</accession>
<evidence type="ECO:0000259" key="2">
    <source>
        <dbReference type="Pfam" id="PF06911"/>
    </source>
</evidence>
<keyword evidence="4" id="KW-1185">Reference proteome</keyword>
<dbReference type="InterPro" id="IPR045036">
    <property type="entry name" value="Spartin-like"/>
</dbReference>
<reference evidence="3 4" key="1">
    <citation type="journal article" date="2021" name="Comput. Struct. Biotechnol. J.">
        <title>De novo genome assembly of the potent medicinal plant Rehmannia glutinosa using nanopore technology.</title>
        <authorList>
            <person name="Ma L."/>
            <person name="Dong C."/>
            <person name="Song C."/>
            <person name="Wang X."/>
            <person name="Zheng X."/>
            <person name="Niu Y."/>
            <person name="Chen S."/>
            <person name="Feng W."/>
        </authorList>
    </citation>
    <scope>NUCLEOTIDE SEQUENCE [LARGE SCALE GENOMIC DNA]</scope>
    <source>
        <strain evidence="3">DH-2019</strain>
    </source>
</reference>
<dbReference type="Proteomes" id="UP001318860">
    <property type="component" value="Unassembled WGS sequence"/>
</dbReference>